<accession>A0A2B7YQJ0</accession>
<dbReference type="InterPro" id="IPR036165">
    <property type="entry name" value="YefM-like_sf"/>
</dbReference>
<dbReference type="Proteomes" id="UP000226179">
    <property type="component" value="Unassembled WGS sequence"/>
</dbReference>
<evidence type="ECO:0000256" key="1">
    <source>
        <dbReference type="ARBA" id="ARBA00009981"/>
    </source>
</evidence>
<name>A0A2B7YQJ0_9FUSO</name>
<dbReference type="SUPFAM" id="SSF143120">
    <property type="entry name" value="YefM-like"/>
    <property type="match status" value="1"/>
</dbReference>
<dbReference type="AlphaFoldDB" id="A0A2B7YQJ0"/>
<comment type="function">
    <text evidence="2">Antitoxin component of a type II toxin-antitoxin (TA) system.</text>
</comment>
<comment type="similarity">
    <text evidence="1 2">Belongs to the phD/YefM antitoxin family.</text>
</comment>
<sequence length="62" mass="7180">MKITNTTNFRANLKENLDIVGDDKEVIVITRKDDKNILLISLEKYNKIIEEMEGLKSIVNNM</sequence>
<proteinExistence type="inferred from homology"/>
<dbReference type="Gene3D" id="3.40.1620.10">
    <property type="entry name" value="YefM-like domain"/>
    <property type="match status" value="1"/>
</dbReference>
<evidence type="ECO:0000313" key="4">
    <source>
        <dbReference type="Proteomes" id="UP000226179"/>
    </source>
</evidence>
<protein>
    <recommendedName>
        <fullName evidence="2">Antitoxin</fullName>
    </recommendedName>
</protein>
<gene>
    <name evidence="3" type="ORF">RN90_12960</name>
</gene>
<organism evidence="3 4">
    <name type="scientific">Fusobacterium animalis</name>
    <dbReference type="NCBI Taxonomy" id="76859"/>
    <lineage>
        <taxon>Bacteria</taxon>
        <taxon>Fusobacteriati</taxon>
        <taxon>Fusobacteriota</taxon>
        <taxon>Fusobacteriia</taxon>
        <taxon>Fusobacteriales</taxon>
        <taxon>Fusobacteriaceae</taxon>
        <taxon>Fusobacterium</taxon>
    </lineage>
</organism>
<comment type="caution">
    <text evidence="3">The sequence shown here is derived from an EMBL/GenBank/DDBJ whole genome shotgun (WGS) entry which is preliminary data.</text>
</comment>
<dbReference type="RefSeq" id="WP_158412727.1">
    <property type="nucleotide sequence ID" value="NZ_CP077151.1"/>
</dbReference>
<reference evidence="3 4" key="1">
    <citation type="submission" date="2017-06" db="EMBL/GenBank/DDBJ databases">
        <title>Draft genome sequence of Fusobacterium nucleatum subsp. animalis KCOM 1280 (=ChDC F318).</title>
        <authorList>
            <person name="Kook J.-K."/>
            <person name="Park S.-N."/>
            <person name="Lim Y.K."/>
            <person name="Roh H."/>
        </authorList>
    </citation>
    <scope>NUCLEOTIDE SEQUENCE [LARGE SCALE GENOMIC DNA]</scope>
    <source>
        <strain evidence="4">KCOM 1280 ( ChDC F318)</strain>
    </source>
</reference>
<dbReference type="Pfam" id="PF02604">
    <property type="entry name" value="PhdYeFM_antitox"/>
    <property type="match status" value="1"/>
</dbReference>
<evidence type="ECO:0000256" key="2">
    <source>
        <dbReference type="RuleBase" id="RU362080"/>
    </source>
</evidence>
<dbReference type="InterPro" id="IPR006442">
    <property type="entry name" value="Antitoxin_Phd/YefM"/>
</dbReference>
<dbReference type="EMBL" id="NJGJ01000002">
    <property type="protein sequence ID" value="PGH23299.1"/>
    <property type="molecule type" value="Genomic_DNA"/>
</dbReference>
<evidence type="ECO:0000313" key="3">
    <source>
        <dbReference type="EMBL" id="PGH23299.1"/>
    </source>
</evidence>